<evidence type="ECO:0000313" key="3">
    <source>
        <dbReference type="Proteomes" id="UP000289886"/>
    </source>
</evidence>
<sequence length="139" mass="15352">MSADTICLPLTSSCHHYIIAEESSTDLPLIEYAGILKHYDTEIMKNPIRNCPKQKMFNLSELLYLLSSSINCELWICAGCSCSPRGAMLNPVCTPSQHSSTEEPVLNPLCTPSQHSSTEEPVLNPVCTHSQHSSTEEPF</sequence>
<dbReference type="Proteomes" id="UP000289886">
    <property type="component" value="Unassembled WGS sequence"/>
</dbReference>
<accession>A0A662YY79</accession>
<evidence type="ECO:0000313" key="2">
    <source>
        <dbReference type="EMBL" id="RXN01460.1"/>
    </source>
</evidence>
<protein>
    <submittedName>
        <fullName evidence="2">Uncharacterized protein</fullName>
    </submittedName>
</protein>
<dbReference type="EMBL" id="SCEB01000045">
    <property type="protein sequence ID" value="RXN01460.1"/>
    <property type="molecule type" value="Genomic_DNA"/>
</dbReference>
<comment type="caution">
    <text evidence="2">The sequence shown here is derived from an EMBL/GenBank/DDBJ whole genome shotgun (WGS) entry which is preliminary data.</text>
</comment>
<proteinExistence type="predicted"/>
<gene>
    <name evidence="2" type="ORF">EOD39_6774</name>
</gene>
<evidence type="ECO:0000256" key="1">
    <source>
        <dbReference type="SAM" id="MobiDB-lite"/>
    </source>
</evidence>
<dbReference type="AlphaFoldDB" id="A0A662YY79"/>
<feature type="region of interest" description="Disordered" evidence="1">
    <location>
        <begin position="112"/>
        <end position="139"/>
    </location>
</feature>
<name>A0A662YY79_ACIRT</name>
<reference evidence="2 3" key="1">
    <citation type="submission" date="2019-01" db="EMBL/GenBank/DDBJ databases">
        <title>Draft Genome and Complete Hox-Cluster Characterization of the Sterlet Sturgeon (Acipenser ruthenus).</title>
        <authorList>
            <person name="Wei Q."/>
        </authorList>
    </citation>
    <scope>NUCLEOTIDE SEQUENCE [LARGE SCALE GENOMIC DNA]</scope>
    <source>
        <strain evidence="2">WHYD16114868_AA</strain>
        <tissue evidence="2">Blood</tissue>
    </source>
</reference>
<organism evidence="2 3">
    <name type="scientific">Acipenser ruthenus</name>
    <name type="common">Sterlet sturgeon</name>
    <dbReference type="NCBI Taxonomy" id="7906"/>
    <lineage>
        <taxon>Eukaryota</taxon>
        <taxon>Metazoa</taxon>
        <taxon>Chordata</taxon>
        <taxon>Craniata</taxon>
        <taxon>Vertebrata</taxon>
        <taxon>Euteleostomi</taxon>
        <taxon>Actinopterygii</taxon>
        <taxon>Chondrostei</taxon>
        <taxon>Acipenseriformes</taxon>
        <taxon>Acipenseridae</taxon>
        <taxon>Acipenser</taxon>
    </lineage>
</organism>
<keyword evidence="3" id="KW-1185">Reference proteome</keyword>